<protein>
    <recommendedName>
        <fullName evidence="3">Nitrogen regulatory protein P-II</fullName>
    </recommendedName>
</protein>
<dbReference type="PANTHER" id="PTHR30115">
    <property type="entry name" value="NITROGEN REGULATORY PROTEIN P-II"/>
    <property type="match status" value="1"/>
</dbReference>
<dbReference type="GO" id="GO:0030234">
    <property type="term" value="F:enzyme regulator activity"/>
    <property type="evidence" value="ECO:0007669"/>
    <property type="project" value="InterPro"/>
</dbReference>
<sequence>MKEITAIIRMNKAQRTKDVLLECGFPSFTIRRVMGRGKQRGLCHEFNPPLPDPEKEAETCIRFIPKRMFTIVVDDENVSEVVQKIIEVNQTGNAGDGKIFVSDVTEAIRIRTGESGEATVNKSWYNGSRNRFKN</sequence>
<dbReference type="InterPro" id="IPR002187">
    <property type="entry name" value="N-reg_PII"/>
</dbReference>
<dbReference type="PROSITE" id="PS51343">
    <property type="entry name" value="PII_GLNB_DOM"/>
    <property type="match status" value="1"/>
</dbReference>
<name>Q9C4N2_METBA</name>
<dbReference type="PRINTS" id="PR00340">
    <property type="entry name" value="PIIGLNB"/>
</dbReference>
<dbReference type="PANTHER" id="PTHR30115:SF11">
    <property type="entry name" value="NITROGEN REGULATORY PROTEIN P-II HOMOLOG"/>
    <property type="match status" value="1"/>
</dbReference>
<dbReference type="PROSITE" id="PS00638">
    <property type="entry name" value="PII_GLNB_CTER"/>
    <property type="match status" value="1"/>
</dbReference>
<dbReference type="SUPFAM" id="SSF54913">
    <property type="entry name" value="GlnB-like"/>
    <property type="match status" value="1"/>
</dbReference>
<dbReference type="Gene3D" id="3.30.70.120">
    <property type="match status" value="1"/>
</dbReference>
<comment type="similarity">
    <text evidence="1">Belongs to the P(II) protein family.</text>
</comment>
<dbReference type="GO" id="GO:0005524">
    <property type="term" value="F:ATP binding"/>
    <property type="evidence" value="ECO:0007669"/>
    <property type="project" value="TreeGrafter"/>
</dbReference>
<proteinExistence type="inferred from homology"/>
<accession>Q9C4N2</accession>
<reference evidence="2" key="1">
    <citation type="journal article" date="1991" name="Res. Microbiol.">
        <title>Nucleotide sequence of nifH regions from Methanobacterium ivanovii and Methanosarcina barkeri 227 and characterization of glnB-like genes.</title>
        <authorList>
            <person name="Sibold L."/>
            <person name="Henriquet M."/>
            <person name="Possot O."/>
            <person name="Aubert J.-P."/>
        </authorList>
    </citation>
    <scope>NUCLEOTIDE SEQUENCE</scope>
    <source>
        <strain evidence="2">227</strain>
    </source>
</reference>
<dbReference type="Pfam" id="PF00543">
    <property type="entry name" value="P-II"/>
    <property type="match status" value="1"/>
</dbReference>
<evidence type="ECO:0000313" key="2">
    <source>
        <dbReference type="EMBL" id="CAA39558.1"/>
    </source>
</evidence>
<dbReference type="EMBL" id="X56073">
    <property type="protein sequence ID" value="CAA39558.1"/>
    <property type="molecule type" value="Genomic_DNA"/>
</dbReference>
<dbReference type="InterPro" id="IPR011322">
    <property type="entry name" value="N-reg_PII-like_a/b"/>
</dbReference>
<evidence type="ECO:0008006" key="3">
    <source>
        <dbReference type="Google" id="ProtNLM"/>
    </source>
</evidence>
<dbReference type="AlphaFoldDB" id="Q9C4N2"/>
<dbReference type="InterPro" id="IPR017918">
    <property type="entry name" value="N-reg_PII_CS"/>
</dbReference>
<organism evidence="2">
    <name type="scientific">Methanosarcina barkeri</name>
    <dbReference type="NCBI Taxonomy" id="2208"/>
    <lineage>
        <taxon>Archaea</taxon>
        <taxon>Methanobacteriati</taxon>
        <taxon>Methanobacteriota</taxon>
        <taxon>Stenosarchaea group</taxon>
        <taxon>Methanomicrobia</taxon>
        <taxon>Methanosarcinales</taxon>
        <taxon>Methanosarcinaceae</taxon>
        <taxon>Methanosarcina</taxon>
    </lineage>
</organism>
<dbReference type="GO" id="GO:0005829">
    <property type="term" value="C:cytosol"/>
    <property type="evidence" value="ECO:0007669"/>
    <property type="project" value="TreeGrafter"/>
</dbReference>
<dbReference type="SMART" id="SM00938">
    <property type="entry name" value="P-II"/>
    <property type="match status" value="1"/>
</dbReference>
<dbReference type="GO" id="GO:0006808">
    <property type="term" value="P:regulation of nitrogen utilization"/>
    <property type="evidence" value="ECO:0007669"/>
    <property type="project" value="InterPro"/>
</dbReference>
<evidence type="ECO:0000256" key="1">
    <source>
        <dbReference type="RuleBase" id="RU003936"/>
    </source>
</evidence>
<dbReference type="InterPro" id="IPR015867">
    <property type="entry name" value="N-reg_PII/ATP_PRibTrfase_C"/>
</dbReference>